<dbReference type="InterPro" id="IPR035093">
    <property type="entry name" value="RelE/ParE_toxin_dom_sf"/>
</dbReference>
<sequence length="95" mass="10969">MPTYKLQFHQLALAEWKKLDKTVRDPLIKKLTERLENPRVPAAALIGMPDCYKIKIHSLGYRLVYRVDDGVVYVTVIAVGKRERSAVYKTALQRL</sequence>
<evidence type="ECO:0000313" key="3">
    <source>
        <dbReference type="EMBL" id="BBU69524.1"/>
    </source>
</evidence>
<proteinExistence type="inferred from homology"/>
<reference evidence="4" key="1">
    <citation type="submission" date="2020-01" db="EMBL/GenBank/DDBJ databases">
        <title>Phosphoaccumulans saitamaens gen. nov., sp. nov., a polyphosphate accumulating bacterium isolated from surface river water.</title>
        <authorList>
            <person name="Watanabe K."/>
            <person name="Suda W."/>
        </authorList>
    </citation>
    <scope>NUCLEOTIDE SEQUENCE [LARGE SCALE GENOMIC DNA]</scope>
    <source>
        <strain evidence="4">ICHIAU1</strain>
    </source>
</reference>
<evidence type="ECO:0000256" key="2">
    <source>
        <dbReference type="ARBA" id="ARBA00022649"/>
    </source>
</evidence>
<gene>
    <name evidence="3" type="ORF">ICHIAU1_18070</name>
</gene>
<organism evidence="3 4">
    <name type="scientific">Fluviibacter phosphoraccumulans</name>
    <dbReference type="NCBI Taxonomy" id="1751046"/>
    <lineage>
        <taxon>Bacteria</taxon>
        <taxon>Pseudomonadati</taxon>
        <taxon>Pseudomonadota</taxon>
        <taxon>Betaproteobacteria</taxon>
        <taxon>Rhodocyclales</taxon>
        <taxon>Fluviibacteraceae</taxon>
        <taxon>Fluviibacter</taxon>
    </lineage>
</organism>
<dbReference type="Proteomes" id="UP000463961">
    <property type="component" value="Chromosome"/>
</dbReference>
<dbReference type="PANTHER" id="PTHR35601">
    <property type="entry name" value="TOXIN RELE"/>
    <property type="match status" value="1"/>
</dbReference>
<accession>A0A679I552</accession>
<keyword evidence="4" id="KW-1185">Reference proteome</keyword>
<protein>
    <submittedName>
        <fullName evidence="3">RelE toxin</fullName>
    </submittedName>
</protein>
<dbReference type="AlphaFoldDB" id="A0A679I552"/>
<evidence type="ECO:0000256" key="1">
    <source>
        <dbReference type="ARBA" id="ARBA00006226"/>
    </source>
</evidence>
<dbReference type="SUPFAM" id="SSF143011">
    <property type="entry name" value="RelE-like"/>
    <property type="match status" value="1"/>
</dbReference>
<dbReference type="Gene3D" id="3.30.2310.20">
    <property type="entry name" value="RelE-like"/>
    <property type="match status" value="1"/>
</dbReference>
<comment type="similarity">
    <text evidence="1">Belongs to the RelE toxin family.</text>
</comment>
<name>A0A679I552_9RHOO</name>
<dbReference type="OrthoDB" id="9801234at2"/>
<dbReference type="EMBL" id="AP022345">
    <property type="protein sequence ID" value="BBU69524.1"/>
    <property type="molecule type" value="Genomic_DNA"/>
</dbReference>
<keyword evidence="2" id="KW-1277">Toxin-antitoxin system</keyword>
<dbReference type="PANTHER" id="PTHR35601:SF1">
    <property type="entry name" value="TOXIN RELE"/>
    <property type="match status" value="1"/>
</dbReference>
<evidence type="ECO:0000313" key="4">
    <source>
        <dbReference type="Proteomes" id="UP000463961"/>
    </source>
</evidence>
<dbReference type="Pfam" id="PF05016">
    <property type="entry name" value="ParE_toxin"/>
    <property type="match status" value="1"/>
</dbReference>
<dbReference type="NCBIfam" id="TIGR02385">
    <property type="entry name" value="RelE_StbE"/>
    <property type="match status" value="1"/>
</dbReference>
<dbReference type="InterPro" id="IPR007712">
    <property type="entry name" value="RelE/ParE_toxin"/>
</dbReference>
<dbReference type="RefSeq" id="WP_162049771.1">
    <property type="nucleotide sequence ID" value="NZ_AP019011.1"/>
</dbReference>